<sequence length="69" mass="7392">MRTYTTQDGDVLDALCYAEYGAEHGTTEAVLAVNPILAQHPAVLPAGVVILLPDLQSSSPVKTQVQLWD</sequence>
<proteinExistence type="predicted"/>
<dbReference type="AlphaFoldDB" id="A0A1T4WWY3"/>
<name>A0A1T4WWY3_9GAMM</name>
<evidence type="ECO:0000313" key="1">
    <source>
        <dbReference type="EMBL" id="SKA81395.1"/>
    </source>
</evidence>
<protein>
    <submittedName>
        <fullName evidence="1">p2-like prophage tail protein X</fullName>
    </submittedName>
</protein>
<organism evidence="1 2">
    <name type="scientific">Thiothrix eikelboomii</name>
    <dbReference type="NCBI Taxonomy" id="92487"/>
    <lineage>
        <taxon>Bacteria</taxon>
        <taxon>Pseudomonadati</taxon>
        <taxon>Pseudomonadota</taxon>
        <taxon>Gammaproteobacteria</taxon>
        <taxon>Thiotrichales</taxon>
        <taxon>Thiotrichaceae</taxon>
        <taxon>Thiothrix</taxon>
    </lineage>
</organism>
<evidence type="ECO:0000313" key="2">
    <source>
        <dbReference type="Proteomes" id="UP000190460"/>
    </source>
</evidence>
<dbReference type="RefSeq" id="WP_078922685.1">
    <property type="nucleotide sequence ID" value="NZ_FUYB01000009.1"/>
</dbReference>
<dbReference type="InterPro" id="IPR008861">
    <property type="entry name" value="GpX-like"/>
</dbReference>
<dbReference type="OrthoDB" id="8759063at2"/>
<dbReference type="STRING" id="92487.SAMN02745130_02198"/>
<dbReference type="Pfam" id="PF05489">
    <property type="entry name" value="Phage_tail_X"/>
    <property type="match status" value="1"/>
</dbReference>
<keyword evidence="2" id="KW-1185">Reference proteome</keyword>
<dbReference type="EMBL" id="FUYB01000009">
    <property type="protein sequence ID" value="SKA81395.1"/>
    <property type="molecule type" value="Genomic_DNA"/>
</dbReference>
<gene>
    <name evidence="1" type="ORF">SAMN02745130_02198</name>
</gene>
<dbReference type="Proteomes" id="UP000190460">
    <property type="component" value="Unassembled WGS sequence"/>
</dbReference>
<reference evidence="1 2" key="1">
    <citation type="submission" date="2017-02" db="EMBL/GenBank/DDBJ databases">
        <authorList>
            <person name="Peterson S.W."/>
        </authorList>
    </citation>
    <scope>NUCLEOTIDE SEQUENCE [LARGE SCALE GENOMIC DNA]</scope>
    <source>
        <strain evidence="1 2">ATCC 49788</strain>
    </source>
</reference>
<accession>A0A1T4WWY3</accession>